<dbReference type="InterPro" id="IPR036179">
    <property type="entry name" value="Ig-like_dom_sf"/>
</dbReference>
<gene>
    <name evidence="3" type="ORF">H4Q32_028990</name>
</gene>
<evidence type="ECO:0000313" key="3">
    <source>
        <dbReference type="EMBL" id="KAI2647337.1"/>
    </source>
</evidence>
<dbReference type="PROSITE" id="PS50835">
    <property type="entry name" value="IG_LIKE"/>
    <property type="match status" value="1"/>
</dbReference>
<evidence type="ECO:0000259" key="2">
    <source>
        <dbReference type="PROSITE" id="PS50835"/>
    </source>
</evidence>
<sequence>MSQIGARLWQTAHASAEQQRRRTLTSRLNTSHDAHQPHKVNELLLKTRSFETEKKPKAEVTIKPAQHVFRGDTVTLRCEINGEGVTNSHWYKEGLTGVFSTLKEHTFSSVTESDAGKYYCYGSATQGSDWSQMSDAVTLTVSGEFDHLFIHTNTRLMCYYMSDFFSAPSSFLKGVIGCPFSTS</sequence>
<dbReference type="PANTHER" id="PTHR11738">
    <property type="entry name" value="MHC CLASS I NK CELL RECEPTOR"/>
    <property type="match status" value="1"/>
</dbReference>
<protein>
    <submittedName>
        <fullName evidence="3">V-set and transmembrane domain-containing protein 1</fullName>
    </submittedName>
</protein>
<dbReference type="SUPFAM" id="SSF48726">
    <property type="entry name" value="Immunoglobulin"/>
    <property type="match status" value="1"/>
</dbReference>
<dbReference type="InterPro" id="IPR007110">
    <property type="entry name" value="Ig-like_dom"/>
</dbReference>
<proteinExistence type="predicted"/>
<dbReference type="Pfam" id="PF13895">
    <property type="entry name" value="Ig_2"/>
    <property type="match status" value="1"/>
</dbReference>
<keyword evidence="3" id="KW-0812">Transmembrane</keyword>
<dbReference type="Gene3D" id="2.60.40.10">
    <property type="entry name" value="Immunoglobulins"/>
    <property type="match status" value="1"/>
</dbReference>
<keyword evidence="3" id="KW-0472">Membrane</keyword>
<dbReference type="InterPro" id="IPR013783">
    <property type="entry name" value="Ig-like_fold"/>
</dbReference>
<dbReference type="Proteomes" id="UP000830375">
    <property type="component" value="Unassembled WGS sequence"/>
</dbReference>
<name>A0ABQ8LBQ0_LABRO</name>
<keyword evidence="4" id="KW-1185">Reference proteome</keyword>
<dbReference type="PANTHER" id="PTHR11738:SF186">
    <property type="entry name" value="OSTEOCLAST-ASSOCIATED IMMUNOGLOBULIN-LIKE RECEPTOR"/>
    <property type="match status" value="1"/>
</dbReference>
<accession>A0ABQ8LBQ0</accession>
<dbReference type="InterPro" id="IPR050412">
    <property type="entry name" value="Ig-like_Receptors_ImmuneReg"/>
</dbReference>
<dbReference type="InterPro" id="IPR003599">
    <property type="entry name" value="Ig_sub"/>
</dbReference>
<organism evidence="3 4">
    <name type="scientific">Labeo rohita</name>
    <name type="common">Indian major carp</name>
    <name type="synonym">Cyprinus rohita</name>
    <dbReference type="NCBI Taxonomy" id="84645"/>
    <lineage>
        <taxon>Eukaryota</taxon>
        <taxon>Metazoa</taxon>
        <taxon>Chordata</taxon>
        <taxon>Craniata</taxon>
        <taxon>Vertebrata</taxon>
        <taxon>Euteleostomi</taxon>
        <taxon>Actinopterygii</taxon>
        <taxon>Neopterygii</taxon>
        <taxon>Teleostei</taxon>
        <taxon>Ostariophysi</taxon>
        <taxon>Cypriniformes</taxon>
        <taxon>Cyprinidae</taxon>
        <taxon>Labeoninae</taxon>
        <taxon>Labeonini</taxon>
        <taxon>Labeo</taxon>
    </lineage>
</organism>
<evidence type="ECO:0000313" key="4">
    <source>
        <dbReference type="Proteomes" id="UP000830375"/>
    </source>
</evidence>
<keyword evidence="1" id="KW-1015">Disulfide bond</keyword>
<dbReference type="SMART" id="SM00409">
    <property type="entry name" value="IG"/>
    <property type="match status" value="1"/>
</dbReference>
<dbReference type="SMART" id="SM00408">
    <property type="entry name" value="IGc2"/>
    <property type="match status" value="1"/>
</dbReference>
<comment type="caution">
    <text evidence="3">The sequence shown here is derived from an EMBL/GenBank/DDBJ whole genome shotgun (WGS) entry which is preliminary data.</text>
</comment>
<feature type="domain" description="Ig-like" evidence="2">
    <location>
        <begin position="56"/>
        <end position="138"/>
    </location>
</feature>
<evidence type="ECO:0000256" key="1">
    <source>
        <dbReference type="ARBA" id="ARBA00023157"/>
    </source>
</evidence>
<reference evidence="3 4" key="1">
    <citation type="submission" date="2022-01" db="EMBL/GenBank/DDBJ databases">
        <title>A high-quality chromosome-level genome assembly of rohu carp, Labeo rohita.</title>
        <authorList>
            <person name="Arick M.A. II"/>
            <person name="Hsu C.-Y."/>
            <person name="Magbanua Z."/>
            <person name="Pechanova O."/>
            <person name="Grover C."/>
            <person name="Miller E."/>
            <person name="Thrash A."/>
            <person name="Ezzel L."/>
            <person name="Alam S."/>
            <person name="Benzie J."/>
            <person name="Hamilton M."/>
            <person name="Karsi A."/>
            <person name="Lawrence M.L."/>
            <person name="Peterson D.G."/>
        </authorList>
    </citation>
    <scope>NUCLEOTIDE SEQUENCE [LARGE SCALE GENOMIC DNA]</scope>
    <source>
        <strain evidence="4">BAU-BD-2019</strain>
        <tissue evidence="3">Blood</tissue>
    </source>
</reference>
<dbReference type="InterPro" id="IPR003598">
    <property type="entry name" value="Ig_sub2"/>
</dbReference>
<dbReference type="EMBL" id="JACTAM010000418">
    <property type="protein sequence ID" value="KAI2647337.1"/>
    <property type="molecule type" value="Genomic_DNA"/>
</dbReference>